<sequence length="88" mass="10042">MTGNDDTILEYLHEKQVALSPTGLHINLDREGYNISYSTVKRRLGHLEDVNLVERIDRKGGYYILTEKGQRYLSGDLGTEELEKADES</sequence>
<dbReference type="SUPFAM" id="SSF46785">
    <property type="entry name" value="Winged helix' DNA-binding domain"/>
    <property type="match status" value="1"/>
</dbReference>
<proteinExistence type="predicted"/>
<dbReference type="EMBL" id="BAABKX010000008">
    <property type="protein sequence ID" value="GAA5050621.1"/>
    <property type="molecule type" value="Genomic_DNA"/>
</dbReference>
<dbReference type="InterPro" id="IPR036390">
    <property type="entry name" value="WH_DNA-bd_sf"/>
</dbReference>
<organism evidence="2 3">
    <name type="scientific">Haladaptatus pallidirubidus</name>
    <dbReference type="NCBI Taxonomy" id="1008152"/>
    <lineage>
        <taxon>Archaea</taxon>
        <taxon>Methanobacteriati</taxon>
        <taxon>Methanobacteriota</taxon>
        <taxon>Stenosarchaea group</taxon>
        <taxon>Halobacteria</taxon>
        <taxon>Halobacteriales</taxon>
        <taxon>Haladaptataceae</taxon>
        <taxon>Haladaptatus</taxon>
    </lineage>
</organism>
<comment type="caution">
    <text evidence="2">The sequence shown here is derived from an EMBL/GenBank/DDBJ whole genome shotgun (WGS) entry which is preliminary data.</text>
</comment>
<feature type="domain" description="Ribonuclease R winged-helix" evidence="1">
    <location>
        <begin position="7"/>
        <end position="71"/>
    </location>
</feature>
<dbReference type="InterPro" id="IPR013668">
    <property type="entry name" value="RNase_R_HTH_12"/>
</dbReference>
<dbReference type="InterPro" id="IPR036388">
    <property type="entry name" value="WH-like_DNA-bd_sf"/>
</dbReference>
<gene>
    <name evidence="2" type="ORF">GCM10025751_24950</name>
</gene>
<keyword evidence="3" id="KW-1185">Reference proteome</keyword>
<evidence type="ECO:0000313" key="3">
    <source>
        <dbReference type="Proteomes" id="UP001501729"/>
    </source>
</evidence>
<evidence type="ECO:0000259" key="1">
    <source>
        <dbReference type="Pfam" id="PF08461"/>
    </source>
</evidence>
<dbReference type="AlphaFoldDB" id="A0AAV3UHS0"/>
<dbReference type="GeneID" id="68616081"/>
<dbReference type="Pfam" id="PF08461">
    <property type="entry name" value="WHD_RNase_R"/>
    <property type="match status" value="1"/>
</dbReference>
<dbReference type="Gene3D" id="1.10.10.10">
    <property type="entry name" value="Winged helix-like DNA-binding domain superfamily/Winged helix DNA-binding domain"/>
    <property type="match status" value="1"/>
</dbReference>
<name>A0AAV3UHS0_9EURY</name>
<dbReference type="RefSeq" id="WP_227777775.1">
    <property type="nucleotide sequence ID" value="NZ_BAABKX010000008.1"/>
</dbReference>
<protein>
    <recommendedName>
        <fullName evidence="1">Ribonuclease R winged-helix domain-containing protein</fullName>
    </recommendedName>
</protein>
<dbReference type="Proteomes" id="UP001501729">
    <property type="component" value="Unassembled WGS sequence"/>
</dbReference>
<accession>A0AAV3UHS0</accession>
<reference evidence="2 3" key="1">
    <citation type="journal article" date="2019" name="Int. J. Syst. Evol. Microbiol.">
        <title>The Global Catalogue of Microorganisms (GCM) 10K type strain sequencing project: providing services to taxonomists for standard genome sequencing and annotation.</title>
        <authorList>
            <consortium name="The Broad Institute Genomics Platform"/>
            <consortium name="The Broad Institute Genome Sequencing Center for Infectious Disease"/>
            <person name="Wu L."/>
            <person name="Ma J."/>
        </authorList>
    </citation>
    <scope>NUCLEOTIDE SEQUENCE [LARGE SCALE GENOMIC DNA]</scope>
    <source>
        <strain evidence="2 3">JCM 17504</strain>
    </source>
</reference>
<evidence type="ECO:0000313" key="2">
    <source>
        <dbReference type="EMBL" id="GAA5050621.1"/>
    </source>
</evidence>